<dbReference type="EMBL" id="FQXE01000001">
    <property type="protein sequence ID" value="SHG71645.1"/>
    <property type="molecule type" value="Genomic_DNA"/>
</dbReference>
<feature type="chain" id="PRO_5013223141" evidence="4">
    <location>
        <begin position="37"/>
        <end position="677"/>
    </location>
</feature>
<keyword evidence="1" id="KW-0175">Coiled coil</keyword>
<evidence type="ECO:0000256" key="4">
    <source>
        <dbReference type="SAM" id="SignalP"/>
    </source>
</evidence>
<feature type="compositionally biased region" description="Low complexity" evidence="2">
    <location>
        <begin position="282"/>
        <end position="300"/>
    </location>
</feature>
<feature type="domain" description="FimV N-terminal" evidence="5">
    <location>
        <begin position="39"/>
        <end position="141"/>
    </location>
</feature>
<feature type="compositionally biased region" description="Low complexity" evidence="2">
    <location>
        <begin position="551"/>
        <end position="575"/>
    </location>
</feature>
<dbReference type="InterPro" id="IPR057840">
    <property type="entry name" value="FimV_N"/>
</dbReference>
<dbReference type="OrthoDB" id="5298707at2"/>
<feature type="compositionally biased region" description="Low complexity" evidence="2">
    <location>
        <begin position="583"/>
        <end position="593"/>
    </location>
</feature>
<evidence type="ECO:0000256" key="1">
    <source>
        <dbReference type="SAM" id="Coils"/>
    </source>
</evidence>
<evidence type="ECO:0000256" key="2">
    <source>
        <dbReference type="SAM" id="MobiDB-lite"/>
    </source>
</evidence>
<organism evidence="6 7">
    <name type="scientific">Pollutimonas bauzanensis</name>
    <dbReference type="NCBI Taxonomy" id="658167"/>
    <lineage>
        <taxon>Bacteria</taxon>
        <taxon>Pseudomonadati</taxon>
        <taxon>Pseudomonadota</taxon>
        <taxon>Betaproteobacteria</taxon>
        <taxon>Burkholderiales</taxon>
        <taxon>Alcaligenaceae</taxon>
        <taxon>Pollutimonas</taxon>
    </lineage>
</organism>
<dbReference type="AlphaFoldDB" id="A0A1M5M2Z8"/>
<dbReference type="NCBIfam" id="TIGR03505">
    <property type="entry name" value="FimV_core"/>
    <property type="match status" value="1"/>
</dbReference>
<keyword evidence="3" id="KW-0472">Membrane</keyword>
<keyword evidence="3" id="KW-1133">Transmembrane helix</keyword>
<keyword evidence="3" id="KW-0812">Transmembrane</keyword>
<dbReference type="CDD" id="cd00118">
    <property type="entry name" value="LysM"/>
    <property type="match status" value="1"/>
</dbReference>
<evidence type="ECO:0000259" key="5">
    <source>
        <dbReference type="Pfam" id="PF25800"/>
    </source>
</evidence>
<name>A0A1M5M2Z8_9BURK</name>
<feature type="compositionally biased region" description="Low complexity" evidence="2">
    <location>
        <begin position="456"/>
        <end position="477"/>
    </location>
</feature>
<feature type="signal peptide" evidence="4">
    <location>
        <begin position="1"/>
        <end position="36"/>
    </location>
</feature>
<feature type="region of interest" description="Disordered" evidence="2">
    <location>
        <begin position="551"/>
        <end position="603"/>
    </location>
</feature>
<evidence type="ECO:0000256" key="3">
    <source>
        <dbReference type="SAM" id="Phobius"/>
    </source>
</evidence>
<gene>
    <name evidence="6" type="ORF">SAMN04488135_101116</name>
</gene>
<dbReference type="Proteomes" id="UP000184226">
    <property type="component" value="Unassembled WGS sequence"/>
</dbReference>
<feature type="region of interest" description="Disordered" evidence="2">
    <location>
        <begin position="450"/>
        <end position="485"/>
    </location>
</feature>
<protein>
    <submittedName>
        <fullName evidence="6">Pilus assembly protein FimV</fullName>
    </submittedName>
</protein>
<feature type="compositionally biased region" description="Gly residues" evidence="2">
    <location>
        <begin position="331"/>
        <end position="340"/>
    </location>
</feature>
<feature type="coiled-coil region" evidence="1">
    <location>
        <begin position="403"/>
        <end position="430"/>
    </location>
</feature>
<dbReference type="Pfam" id="PF25800">
    <property type="entry name" value="FimV_N"/>
    <property type="match status" value="1"/>
</dbReference>
<feature type="region of interest" description="Disordered" evidence="2">
    <location>
        <begin position="281"/>
        <end position="340"/>
    </location>
</feature>
<proteinExistence type="predicted"/>
<accession>A0A1M5M2Z8</accession>
<sequence>MRMSRCVSSSAALVSNTKPLVGALAAALLMCSTAHAASFGHSRIVSALGQPLRIDVPVTQLSADDLRSISVSAAPASAWLQAGLIPPVDLASLQTRLADGFAPGSKIIQVRSDQPFDKPVADLLLDVRTASGQQRYQVSLLTHASQDAIRSAGASPQGAAAGASAAAMGNPASGGHASAAAIRVKRGDNMFRIARRHAVPGVTIYQMMIALQRANPQAFIEDNVNLVKAGATLSMPDMAGLTAISDREARRIFQRQAQAFALYRQRAAGQASVVGQEGGAASGVVSSAGAPHAPEPAAGPRDQLRLSGGETARNRGGQAAGNERGAAQGAAGSGGANAQGGGGSGIAYAQGATGSGDAYAQGAAGAAGSARGSAASGTGADGQGGASSADVQADDRLATRKGIQDSEQRVSQLEQNVKHLNEALQSQGEAAKDLLVDGAKGLGLSLPGMASGAGGSDAPSSAASGAAGSGASAAPGAAAGGSGAGAPVDSGVGAAAGSTAAGNAGGNAGAGNTGDAAAANGSGLAASNGAASNGATSNDAAVDGVDTATPGAAAAGAGSPAGNASASGAGASAAGKSGGGSAASGAGRTGDAAPPMPSNSNKAEHTVSWIQEHMLGVITGLLALIVLIIAWILRRANASHDDDHSGLVTEAMVKEKLDQINFDLEEPPRDDLKTQKS</sequence>
<evidence type="ECO:0000313" key="6">
    <source>
        <dbReference type="EMBL" id="SHG71645.1"/>
    </source>
</evidence>
<feature type="compositionally biased region" description="Low complexity" evidence="2">
    <location>
        <begin position="368"/>
        <end position="378"/>
    </location>
</feature>
<dbReference type="InterPro" id="IPR020012">
    <property type="entry name" value="LysM_FimV"/>
</dbReference>
<feature type="transmembrane region" description="Helical" evidence="3">
    <location>
        <begin position="614"/>
        <end position="633"/>
    </location>
</feature>
<reference evidence="6 7" key="1">
    <citation type="submission" date="2016-11" db="EMBL/GenBank/DDBJ databases">
        <authorList>
            <person name="Jaros S."/>
            <person name="Januszkiewicz K."/>
            <person name="Wedrychowicz H."/>
        </authorList>
    </citation>
    <scope>NUCLEOTIDE SEQUENCE [LARGE SCALE GENOMIC DNA]</scope>
    <source>
        <strain evidence="6 7">CGMCC 1.10190</strain>
    </source>
</reference>
<feature type="region of interest" description="Disordered" evidence="2">
    <location>
        <begin position="368"/>
        <end position="392"/>
    </location>
</feature>
<evidence type="ECO:0000313" key="7">
    <source>
        <dbReference type="Proteomes" id="UP000184226"/>
    </source>
</evidence>
<keyword evidence="4" id="KW-0732">Signal</keyword>
<dbReference type="STRING" id="658167.SAMN04488135_101116"/>
<keyword evidence="7" id="KW-1185">Reference proteome</keyword>
<dbReference type="InterPro" id="IPR018392">
    <property type="entry name" value="LysM"/>
</dbReference>